<sequence length="64" mass="6783">MAEAAPRLNGLTVSASALDTLRRFATGEVGHLNSGHCPDDLEGRSARDPNCSVCRALIDTEKSK</sequence>
<name>A0A2R3IWW4_9PSED</name>
<dbReference type="AlphaFoldDB" id="A0A2R3IWW4"/>
<evidence type="ECO:0000313" key="1">
    <source>
        <dbReference type="EMBL" id="AVK06404.1"/>
    </source>
</evidence>
<evidence type="ECO:0000313" key="2">
    <source>
        <dbReference type="Proteomes" id="UP000238390"/>
    </source>
</evidence>
<proteinExistence type="predicted"/>
<dbReference type="EMBL" id="CP027169">
    <property type="protein sequence ID" value="AVK06404.1"/>
    <property type="molecule type" value="Genomic_DNA"/>
</dbReference>
<accession>A0A2R3IWW4</accession>
<dbReference type="Proteomes" id="UP000238390">
    <property type="component" value="Chromosome"/>
</dbReference>
<keyword evidence="2" id="KW-1185">Reference proteome</keyword>
<reference evidence="1 2" key="1">
    <citation type="submission" date="2018-02" db="EMBL/GenBank/DDBJ databases">
        <title>FDA/CDC Antimicrobial Resistant Isolate Bank Genome Sequencing.</title>
        <authorList>
            <person name="Benahmed F.H."/>
            <person name="Lutgring J.D."/>
            <person name="Yoo B."/>
            <person name="Machado M."/>
            <person name="Brown A."/>
            <person name="McAllister G."/>
            <person name="Perry A."/>
            <person name="Halpin A.L."/>
            <person name="Vavikolanu K."/>
            <person name="Ott S."/>
            <person name="Zhao X."/>
            <person name="Tallon L.J."/>
            <person name="Sadzewicz L."/>
            <person name="Aluvathingal J."/>
            <person name="Nadendla S."/>
            <person name="Voskania-kordi A."/>
            <person name="Simonyan V."/>
            <person name="Patel J."/>
            <person name="Shawar R.M."/>
        </authorList>
    </citation>
    <scope>NUCLEOTIDE SEQUENCE [LARGE SCALE GENOMIC DNA]</scope>
    <source>
        <strain evidence="1 2">AR_0356</strain>
    </source>
</reference>
<gene>
    <name evidence="1" type="ORF">CSB93_4832</name>
</gene>
<organism evidence="1 2">
    <name type="scientific">Pseudomonas paraeruginosa</name>
    <dbReference type="NCBI Taxonomy" id="2994495"/>
    <lineage>
        <taxon>Bacteria</taxon>
        <taxon>Pseudomonadati</taxon>
        <taxon>Pseudomonadota</taxon>
        <taxon>Gammaproteobacteria</taxon>
        <taxon>Pseudomonadales</taxon>
        <taxon>Pseudomonadaceae</taxon>
        <taxon>Pseudomonas</taxon>
    </lineage>
</organism>
<protein>
    <submittedName>
        <fullName evidence="1">Uncharacterized protein</fullName>
    </submittedName>
</protein>